<evidence type="ECO:0000256" key="1">
    <source>
        <dbReference type="SAM" id="MobiDB-lite"/>
    </source>
</evidence>
<feature type="region of interest" description="Disordered" evidence="1">
    <location>
        <begin position="1"/>
        <end position="67"/>
    </location>
</feature>
<proteinExistence type="predicted"/>
<dbReference type="EMBL" id="JAPFFM010000011">
    <property type="protein sequence ID" value="KAJ6732723.1"/>
    <property type="molecule type" value="Genomic_DNA"/>
</dbReference>
<accession>A0A9Q0UML0</accession>
<evidence type="ECO:0000313" key="2">
    <source>
        <dbReference type="EMBL" id="KAJ6732723.1"/>
    </source>
</evidence>
<name>A0A9Q0UML0_9ROSI</name>
<feature type="compositionally biased region" description="Basic residues" evidence="1">
    <location>
        <begin position="235"/>
        <end position="245"/>
    </location>
</feature>
<dbReference type="Proteomes" id="UP001151752">
    <property type="component" value="Chromosome 7"/>
</dbReference>
<keyword evidence="3" id="KW-1185">Reference proteome</keyword>
<feature type="compositionally biased region" description="Polar residues" evidence="1">
    <location>
        <begin position="46"/>
        <end position="67"/>
    </location>
</feature>
<protein>
    <submittedName>
        <fullName evidence="2">Uncharacterized protein</fullName>
    </submittedName>
</protein>
<reference evidence="2" key="1">
    <citation type="submission" date="2022-11" db="EMBL/GenBank/DDBJ databases">
        <authorList>
            <person name="Hyden B.L."/>
            <person name="Feng K."/>
            <person name="Yates T."/>
            <person name="Jawdy S."/>
            <person name="Smart L.B."/>
            <person name="Muchero W."/>
        </authorList>
    </citation>
    <scope>NUCLEOTIDE SEQUENCE</scope>
    <source>
        <tissue evidence="2">Shoot tip</tissue>
    </source>
</reference>
<gene>
    <name evidence="2" type="ORF">OIU74_004635</name>
</gene>
<feature type="region of interest" description="Disordered" evidence="1">
    <location>
        <begin position="213"/>
        <end position="245"/>
    </location>
</feature>
<reference evidence="2" key="2">
    <citation type="journal article" date="2023" name="Int. J. Mol. Sci.">
        <title>De Novo Assembly and Annotation of 11 Diverse Shrub Willow (Salix) Genomes Reveals Novel Gene Organization in Sex-Linked Regions.</title>
        <authorList>
            <person name="Hyden B."/>
            <person name="Feng K."/>
            <person name="Yates T.B."/>
            <person name="Jawdy S."/>
            <person name="Cereghino C."/>
            <person name="Smart L.B."/>
            <person name="Muchero W."/>
        </authorList>
    </citation>
    <scope>NUCLEOTIDE SEQUENCE</scope>
    <source>
        <tissue evidence="2">Shoot tip</tissue>
    </source>
</reference>
<sequence>MASPTDQELDSNDHLSRHRNRSSSALASRDDSPLRDTATFWDRQYHSNPRNIVEQPSSSSKRRALTQSPLPVAMSQWEQLLNLRLLHHHVQEGHLLSQSAMAGGGGTSLKSHPQVSNPGYQSVSPYPCFPGYEGYLSCKSGCDGLGMPHLVGNYALPAPILFQDHTAMSSHHNLQICLVLQHRFYNLFKEASLGHQENFLKSTNNYGMLKNPTCETSSGEDPNTAHVAGSAVSRKASKRGRPKKLAAPHLTSLIKSKLKLENRNHARFNLKPEHTFLRKLS</sequence>
<dbReference type="AlphaFoldDB" id="A0A9Q0UML0"/>
<organism evidence="2 3">
    <name type="scientific">Salix koriyanagi</name>
    <dbReference type="NCBI Taxonomy" id="2511006"/>
    <lineage>
        <taxon>Eukaryota</taxon>
        <taxon>Viridiplantae</taxon>
        <taxon>Streptophyta</taxon>
        <taxon>Embryophyta</taxon>
        <taxon>Tracheophyta</taxon>
        <taxon>Spermatophyta</taxon>
        <taxon>Magnoliopsida</taxon>
        <taxon>eudicotyledons</taxon>
        <taxon>Gunneridae</taxon>
        <taxon>Pentapetalae</taxon>
        <taxon>rosids</taxon>
        <taxon>fabids</taxon>
        <taxon>Malpighiales</taxon>
        <taxon>Salicaceae</taxon>
        <taxon>Saliceae</taxon>
        <taxon>Salix</taxon>
    </lineage>
</organism>
<comment type="caution">
    <text evidence="2">The sequence shown here is derived from an EMBL/GenBank/DDBJ whole genome shotgun (WGS) entry which is preliminary data.</text>
</comment>
<evidence type="ECO:0000313" key="3">
    <source>
        <dbReference type="Proteomes" id="UP001151752"/>
    </source>
</evidence>